<keyword evidence="1" id="KW-0472">Membrane</keyword>
<protein>
    <submittedName>
        <fullName evidence="2">Uncharacterized protein</fullName>
    </submittedName>
</protein>
<evidence type="ECO:0000313" key="2">
    <source>
        <dbReference type="EMBL" id="VAH83301.1"/>
    </source>
</evidence>
<gene>
    <name evidence="2" type="ORF">TRITD_3Bv1G228880</name>
</gene>
<dbReference type="EMBL" id="LT934116">
    <property type="protein sequence ID" value="VAH83301.1"/>
    <property type="molecule type" value="Genomic_DNA"/>
</dbReference>
<keyword evidence="1" id="KW-1133">Transmembrane helix</keyword>
<dbReference type="AlphaFoldDB" id="A0A9R1QTC1"/>
<name>A0A9R1QTC1_TRITD</name>
<keyword evidence="3" id="KW-1185">Reference proteome</keyword>
<feature type="transmembrane region" description="Helical" evidence="1">
    <location>
        <begin position="21"/>
        <end position="42"/>
    </location>
</feature>
<organism evidence="2 3">
    <name type="scientific">Triticum turgidum subsp. durum</name>
    <name type="common">Durum wheat</name>
    <name type="synonym">Triticum durum</name>
    <dbReference type="NCBI Taxonomy" id="4567"/>
    <lineage>
        <taxon>Eukaryota</taxon>
        <taxon>Viridiplantae</taxon>
        <taxon>Streptophyta</taxon>
        <taxon>Embryophyta</taxon>
        <taxon>Tracheophyta</taxon>
        <taxon>Spermatophyta</taxon>
        <taxon>Magnoliopsida</taxon>
        <taxon>Liliopsida</taxon>
        <taxon>Poales</taxon>
        <taxon>Poaceae</taxon>
        <taxon>BOP clade</taxon>
        <taxon>Pooideae</taxon>
        <taxon>Triticodae</taxon>
        <taxon>Triticeae</taxon>
        <taxon>Triticinae</taxon>
        <taxon>Triticum</taxon>
    </lineage>
</organism>
<evidence type="ECO:0000256" key="1">
    <source>
        <dbReference type="SAM" id="Phobius"/>
    </source>
</evidence>
<dbReference type="Gramene" id="TRITD3Bv1G228880.6">
    <property type="protein sequence ID" value="TRITD3Bv1G228880.6"/>
    <property type="gene ID" value="TRITD3Bv1G228880"/>
</dbReference>
<sequence length="109" mass="11967">MAKPGILGRSSMPRSNEGMRLVFSAVIGIMLGYLFGISFPTVNITKLHFPSSIVSYIEDRNSGITTQTLLNHAWTSANSHKKNNSDSKSDEIPKVLCQASTFYGILLVF</sequence>
<reference evidence="2 3" key="1">
    <citation type="submission" date="2017-09" db="EMBL/GenBank/DDBJ databases">
        <authorList>
            <consortium name="International Durum Wheat Genome Sequencing Consortium (IDWGSC)"/>
            <person name="Milanesi L."/>
        </authorList>
    </citation>
    <scope>NUCLEOTIDE SEQUENCE [LARGE SCALE GENOMIC DNA]</scope>
    <source>
        <strain evidence="3">cv. Svevo</strain>
    </source>
</reference>
<evidence type="ECO:0000313" key="3">
    <source>
        <dbReference type="Proteomes" id="UP000324705"/>
    </source>
</evidence>
<proteinExistence type="predicted"/>
<dbReference type="Proteomes" id="UP000324705">
    <property type="component" value="Chromosome 3B"/>
</dbReference>
<accession>A0A9R1QTC1</accession>
<keyword evidence="1" id="KW-0812">Transmembrane</keyword>